<evidence type="ECO:0000313" key="2">
    <source>
        <dbReference type="Proteomes" id="UP000243502"/>
    </source>
</evidence>
<proteinExistence type="predicted"/>
<organism evidence="1 2">
    <name type="scientific">Paraburkholderia terrae</name>
    <dbReference type="NCBI Taxonomy" id="311230"/>
    <lineage>
        <taxon>Bacteria</taxon>
        <taxon>Pseudomonadati</taxon>
        <taxon>Pseudomonadota</taxon>
        <taxon>Betaproteobacteria</taxon>
        <taxon>Burkholderiales</taxon>
        <taxon>Burkholderiaceae</taxon>
        <taxon>Paraburkholderia</taxon>
    </lineage>
</organism>
<accession>A0A2I8F3Z4</accession>
<dbReference type="Proteomes" id="UP000243502">
    <property type="component" value="Chromosome 4"/>
</dbReference>
<dbReference type="KEGG" id="pter:C2L65_42875"/>
<protein>
    <submittedName>
        <fullName evidence="1">Uncharacterized protein</fullName>
    </submittedName>
</protein>
<dbReference type="AlphaFoldDB" id="A0A2I8F3Z4"/>
<gene>
    <name evidence="1" type="ORF">C2L65_42875</name>
</gene>
<evidence type="ECO:0000313" key="1">
    <source>
        <dbReference type="EMBL" id="AUT66438.1"/>
    </source>
</evidence>
<sequence>MVQSPLTRSGDPSGISGYLGKSDVFDEDVATFMFVCSYQTEAEHDARKRAIPNAELETVIGESG</sequence>
<dbReference type="EMBL" id="CP026114">
    <property type="protein sequence ID" value="AUT66438.1"/>
    <property type="molecule type" value="Genomic_DNA"/>
</dbReference>
<name>A0A2I8F3Z4_9BURK</name>
<reference evidence="1 2" key="1">
    <citation type="submission" date="2018-01" db="EMBL/GenBank/DDBJ databases">
        <title>Species boundaries and ecological features among Paraburkholderia terrae DSMZ17804T, P. hospita DSMZ17164T and P. caribensis DSMZ13236T.</title>
        <authorList>
            <person name="Pratama A.A."/>
        </authorList>
    </citation>
    <scope>NUCLEOTIDE SEQUENCE [LARGE SCALE GENOMIC DNA]</scope>
    <source>
        <strain evidence="1 2">DSM 17804</strain>
    </source>
</reference>